<organism evidence="3 4">
    <name type="scientific">Phytophthora nicotianae</name>
    <name type="common">Potato buckeye rot agent</name>
    <name type="synonym">Phytophthora parasitica</name>
    <dbReference type="NCBI Taxonomy" id="4792"/>
    <lineage>
        <taxon>Eukaryota</taxon>
        <taxon>Sar</taxon>
        <taxon>Stramenopiles</taxon>
        <taxon>Oomycota</taxon>
        <taxon>Peronosporomycetes</taxon>
        <taxon>Peronosporales</taxon>
        <taxon>Peronosporaceae</taxon>
        <taxon>Phytophthora</taxon>
    </lineage>
</organism>
<sequence length="79" mass="8846">MSVGEAYIDNIQVIFVIVCIGFVVLFLVRTNIEDRFEPGYHYSLCGKRVISIPPKEKGTKQEEEAEAETTGQKLPETAV</sequence>
<accession>W2J9G3</accession>
<dbReference type="VEuPathDB" id="FungiDB:PPTG_10135"/>
<dbReference type="EMBL" id="KI672348">
    <property type="protein sequence ID" value="ETL42243.1"/>
    <property type="molecule type" value="Genomic_DNA"/>
</dbReference>
<reference evidence="3 4" key="1">
    <citation type="submission" date="2013-11" db="EMBL/GenBank/DDBJ databases">
        <title>The Genome Sequence of Phytophthora parasitica CJ05E6.</title>
        <authorList>
            <consortium name="The Broad Institute Genomics Platform"/>
            <person name="Russ C."/>
            <person name="Tyler B."/>
            <person name="Panabieres F."/>
            <person name="Shan W."/>
            <person name="Tripathy S."/>
            <person name="Grunwald N."/>
            <person name="Machado M."/>
            <person name="Johnson C.S."/>
            <person name="Arredondo F."/>
            <person name="Hong C."/>
            <person name="Coffey M."/>
            <person name="Young S.K."/>
            <person name="Zeng Q."/>
            <person name="Gargeya S."/>
            <person name="Fitzgerald M."/>
            <person name="Abouelleil A."/>
            <person name="Alvarado L."/>
            <person name="Chapman S.B."/>
            <person name="Gainer-Dewar J."/>
            <person name="Goldberg J."/>
            <person name="Griggs A."/>
            <person name="Gujja S."/>
            <person name="Hansen M."/>
            <person name="Howarth C."/>
            <person name="Imamovic A."/>
            <person name="Ireland A."/>
            <person name="Larimer J."/>
            <person name="McCowan C."/>
            <person name="Murphy C."/>
            <person name="Pearson M."/>
            <person name="Poon T.W."/>
            <person name="Priest M."/>
            <person name="Roberts A."/>
            <person name="Saif S."/>
            <person name="Shea T."/>
            <person name="Sykes S."/>
            <person name="Wortman J."/>
            <person name="Nusbaum C."/>
            <person name="Birren B."/>
        </authorList>
    </citation>
    <scope>NUCLEOTIDE SEQUENCE [LARGE SCALE GENOMIC DNA]</scope>
    <source>
        <strain evidence="3 4">CJ05E6</strain>
    </source>
</reference>
<evidence type="ECO:0000313" key="4">
    <source>
        <dbReference type="Proteomes" id="UP000053864"/>
    </source>
</evidence>
<dbReference type="Proteomes" id="UP000053864">
    <property type="component" value="Unassembled WGS sequence"/>
</dbReference>
<name>W2J9G3_PHYNI</name>
<evidence type="ECO:0000256" key="2">
    <source>
        <dbReference type="SAM" id="Phobius"/>
    </source>
</evidence>
<feature type="region of interest" description="Disordered" evidence="1">
    <location>
        <begin position="55"/>
        <end position="79"/>
    </location>
</feature>
<evidence type="ECO:0000256" key="1">
    <source>
        <dbReference type="SAM" id="MobiDB-lite"/>
    </source>
</evidence>
<feature type="transmembrane region" description="Helical" evidence="2">
    <location>
        <begin position="6"/>
        <end position="28"/>
    </location>
</feature>
<keyword evidence="2" id="KW-0812">Transmembrane</keyword>
<gene>
    <name evidence="3" type="ORF">L916_06898</name>
</gene>
<proteinExistence type="predicted"/>
<evidence type="ECO:0000313" key="3">
    <source>
        <dbReference type="EMBL" id="ETL42243.1"/>
    </source>
</evidence>
<dbReference type="AlphaFoldDB" id="W2J9G3"/>
<keyword evidence="2" id="KW-1133">Transmembrane helix</keyword>
<keyword evidence="2" id="KW-0472">Membrane</keyword>
<protein>
    <submittedName>
        <fullName evidence="3">Uncharacterized protein</fullName>
    </submittedName>
</protein>